<keyword evidence="2" id="KW-0812">Transmembrane</keyword>
<organism evidence="3 4">
    <name type="scientific">Westerdykella ornata</name>
    <dbReference type="NCBI Taxonomy" id="318751"/>
    <lineage>
        <taxon>Eukaryota</taxon>
        <taxon>Fungi</taxon>
        <taxon>Dikarya</taxon>
        <taxon>Ascomycota</taxon>
        <taxon>Pezizomycotina</taxon>
        <taxon>Dothideomycetes</taxon>
        <taxon>Pleosporomycetidae</taxon>
        <taxon>Pleosporales</taxon>
        <taxon>Sporormiaceae</taxon>
        <taxon>Westerdykella</taxon>
    </lineage>
</organism>
<gene>
    <name evidence="3" type="ORF">EI97DRAFT_443034</name>
</gene>
<evidence type="ECO:0000256" key="2">
    <source>
        <dbReference type="SAM" id="Phobius"/>
    </source>
</evidence>
<keyword evidence="2" id="KW-1133">Transmembrane helix</keyword>
<name>A0A6A6JL16_WESOR</name>
<evidence type="ECO:0000256" key="1">
    <source>
        <dbReference type="SAM" id="Coils"/>
    </source>
</evidence>
<dbReference type="AlphaFoldDB" id="A0A6A6JL16"/>
<feature type="coiled-coil region" evidence="1">
    <location>
        <begin position="67"/>
        <end position="97"/>
    </location>
</feature>
<evidence type="ECO:0000313" key="4">
    <source>
        <dbReference type="Proteomes" id="UP000800097"/>
    </source>
</evidence>
<accession>A0A6A6JL16</accession>
<dbReference type="Proteomes" id="UP000800097">
    <property type="component" value="Unassembled WGS sequence"/>
</dbReference>
<protein>
    <submittedName>
        <fullName evidence="3">Uncharacterized protein</fullName>
    </submittedName>
</protein>
<feature type="transmembrane region" description="Helical" evidence="2">
    <location>
        <begin position="31"/>
        <end position="49"/>
    </location>
</feature>
<keyword evidence="2" id="KW-0472">Membrane</keyword>
<keyword evidence="4" id="KW-1185">Reference proteome</keyword>
<dbReference type="RefSeq" id="XP_033653128.1">
    <property type="nucleotide sequence ID" value="XM_033799793.1"/>
</dbReference>
<proteinExistence type="predicted"/>
<dbReference type="GeneID" id="54552968"/>
<evidence type="ECO:0000313" key="3">
    <source>
        <dbReference type="EMBL" id="KAF2275589.1"/>
    </source>
</evidence>
<keyword evidence="1" id="KW-0175">Coiled coil</keyword>
<dbReference type="EMBL" id="ML986496">
    <property type="protein sequence ID" value="KAF2275589.1"/>
    <property type="molecule type" value="Genomic_DNA"/>
</dbReference>
<sequence length="107" mass="12179">MSPITNSATSTAGAMLDPDIISSHHTENQGYVGAVIPFVVLMFIIGALWHRMGWREQTIGWLDAKFGQRLREKARAREDMIERKEREQKRLDELFRLSSRPHGAGMA</sequence>
<reference evidence="3" key="1">
    <citation type="journal article" date="2020" name="Stud. Mycol.">
        <title>101 Dothideomycetes genomes: a test case for predicting lifestyles and emergence of pathogens.</title>
        <authorList>
            <person name="Haridas S."/>
            <person name="Albert R."/>
            <person name="Binder M."/>
            <person name="Bloem J."/>
            <person name="Labutti K."/>
            <person name="Salamov A."/>
            <person name="Andreopoulos B."/>
            <person name="Baker S."/>
            <person name="Barry K."/>
            <person name="Bills G."/>
            <person name="Bluhm B."/>
            <person name="Cannon C."/>
            <person name="Castanera R."/>
            <person name="Culley D."/>
            <person name="Daum C."/>
            <person name="Ezra D."/>
            <person name="Gonzalez J."/>
            <person name="Henrissat B."/>
            <person name="Kuo A."/>
            <person name="Liang C."/>
            <person name="Lipzen A."/>
            <person name="Lutzoni F."/>
            <person name="Magnuson J."/>
            <person name="Mondo S."/>
            <person name="Nolan M."/>
            <person name="Ohm R."/>
            <person name="Pangilinan J."/>
            <person name="Park H.-J."/>
            <person name="Ramirez L."/>
            <person name="Alfaro M."/>
            <person name="Sun H."/>
            <person name="Tritt A."/>
            <person name="Yoshinaga Y."/>
            <person name="Zwiers L.-H."/>
            <person name="Turgeon B."/>
            <person name="Goodwin S."/>
            <person name="Spatafora J."/>
            <person name="Crous P."/>
            <person name="Grigoriev I."/>
        </authorList>
    </citation>
    <scope>NUCLEOTIDE SEQUENCE</scope>
    <source>
        <strain evidence="3">CBS 379.55</strain>
    </source>
</reference>